<keyword evidence="1" id="KW-1133">Transmembrane helix</keyword>
<protein>
    <recommendedName>
        <fullName evidence="4">DUF3939 domain-containing protein</fullName>
    </recommendedName>
</protein>
<keyword evidence="1" id="KW-0812">Transmembrane</keyword>
<proteinExistence type="predicted"/>
<evidence type="ECO:0008006" key="4">
    <source>
        <dbReference type="Google" id="ProtNLM"/>
    </source>
</evidence>
<dbReference type="PROSITE" id="PS51257">
    <property type="entry name" value="PROKAR_LIPOPROTEIN"/>
    <property type="match status" value="1"/>
</dbReference>
<dbReference type="KEGG" id="pwn:QNH46_14580"/>
<dbReference type="Proteomes" id="UP001177943">
    <property type="component" value="Chromosome"/>
</dbReference>
<sequence length="247" mass="27956">MNKTYMRYIACMIIVAAGITLLSGCMYPGAKRQEQSVSYRESVERIQSAINAFQQDTGILPIITAGEEVPRYEKFRINLDQLNKQGYMDQIPDTAFEQGGSAYFLVIDEESNPTVKVMDLITVQKVNDVQRLVDEYERSHPGQWPVTQEEETYPGLHEVDLKKIRGEGHELLSVYSRQPLPYLIDKSGRVYVDYAWDIMQAIDKSGTAASSEQGDLRVLLTEQSYFVPVKSLPYAWVDGTPVAQAEN</sequence>
<dbReference type="RefSeq" id="WP_283924953.1">
    <property type="nucleotide sequence ID" value="NZ_CP126084.1"/>
</dbReference>
<accession>A0AA95HYV6</accession>
<reference evidence="2" key="1">
    <citation type="submission" date="2023-05" db="EMBL/GenBank/DDBJ databases">
        <title>Comparative genomics of Bacillaceae isolates and their secondary metabolite potential.</title>
        <authorList>
            <person name="Song L."/>
            <person name="Nielsen L.J."/>
            <person name="Mohite O."/>
            <person name="Xu X."/>
            <person name="Weber T."/>
            <person name="Kovacs A.T."/>
        </authorList>
    </citation>
    <scope>NUCLEOTIDE SEQUENCE</scope>
    <source>
        <strain evidence="2">B2_4</strain>
    </source>
</reference>
<keyword evidence="1" id="KW-0472">Membrane</keyword>
<evidence type="ECO:0000313" key="2">
    <source>
        <dbReference type="EMBL" id="WHX47384.1"/>
    </source>
</evidence>
<name>A0AA95HYV6_9BACL</name>
<gene>
    <name evidence="2" type="ORF">QNH46_14580</name>
</gene>
<evidence type="ECO:0000256" key="1">
    <source>
        <dbReference type="SAM" id="Phobius"/>
    </source>
</evidence>
<organism evidence="2 3">
    <name type="scientific">Paenibacillus woosongensis</name>
    <dbReference type="NCBI Taxonomy" id="307580"/>
    <lineage>
        <taxon>Bacteria</taxon>
        <taxon>Bacillati</taxon>
        <taxon>Bacillota</taxon>
        <taxon>Bacilli</taxon>
        <taxon>Bacillales</taxon>
        <taxon>Paenibacillaceae</taxon>
        <taxon>Paenibacillus</taxon>
    </lineage>
</organism>
<dbReference type="AlphaFoldDB" id="A0AA95HYV6"/>
<evidence type="ECO:0000313" key="3">
    <source>
        <dbReference type="Proteomes" id="UP001177943"/>
    </source>
</evidence>
<feature type="transmembrane region" description="Helical" evidence="1">
    <location>
        <begin position="6"/>
        <end position="30"/>
    </location>
</feature>
<dbReference type="EMBL" id="CP126084">
    <property type="protein sequence ID" value="WHX47384.1"/>
    <property type="molecule type" value="Genomic_DNA"/>
</dbReference>